<reference evidence="3" key="1">
    <citation type="journal article" date="2019" name="Int. J. Syst. Evol. Microbiol.">
        <title>The Global Catalogue of Microorganisms (GCM) 10K type strain sequencing project: providing services to taxonomists for standard genome sequencing and annotation.</title>
        <authorList>
            <consortium name="The Broad Institute Genomics Platform"/>
            <consortium name="The Broad Institute Genome Sequencing Center for Infectious Disease"/>
            <person name="Wu L."/>
            <person name="Ma J."/>
        </authorList>
    </citation>
    <scope>NUCLEOTIDE SEQUENCE [LARGE SCALE GENOMIC DNA]</scope>
    <source>
        <strain evidence="3">KCTC 62195</strain>
    </source>
</reference>
<dbReference type="EMBL" id="JBHRSJ010000034">
    <property type="protein sequence ID" value="MFC2973874.1"/>
    <property type="molecule type" value="Genomic_DNA"/>
</dbReference>
<name>A0ABV7AWC3_9GAMM</name>
<proteinExistence type="predicted"/>
<evidence type="ECO:0000259" key="1">
    <source>
        <dbReference type="PROSITE" id="PS51708"/>
    </source>
</evidence>
<dbReference type="PROSITE" id="PS51708">
    <property type="entry name" value="CHAD"/>
    <property type="match status" value="1"/>
</dbReference>
<dbReference type="Gene3D" id="1.40.20.10">
    <property type="entry name" value="CHAD domain"/>
    <property type="match status" value="1"/>
</dbReference>
<feature type="domain" description="CHAD" evidence="1">
    <location>
        <begin position="1"/>
        <end position="252"/>
    </location>
</feature>
<dbReference type="InterPro" id="IPR038186">
    <property type="entry name" value="CHAD_dom_sf"/>
</dbReference>
<dbReference type="Pfam" id="PF05235">
    <property type="entry name" value="CHAD"/>
    <property type="match status" value="1"/>
</dbReference>
<dbReference type="InterPro" id="IPR007899">
    <property type="entry name" value="CHAD_dom"/>
</dbReference>
<organism evidence="2 3">
    <name type="scientific">Azotobacter bryophylli</name>
    <dbReference type="NCBI Taxonomy" id="1986537"/>
    <lineage>
        <taxon>Bacteria</taxon>
        <taxon>Pseudomonadati</taxon>
        <taxon>Pseudomonadota</taxon>
        <taxon>Gammaproteobacteria</taxon>
        <taxon>Pseudomonadales</taxon>
        <taxon>Pseudomonadaceae</taxon>
        <taxon>Azotobacter</taxon>
    </lineage>
</organism>
<dbReference type="PANTHER" id="PTHR39339">
    <property type="entry name" value="SLR1444 PROTEIN"/>
    <property type="match status" value="1"/>
</dbReference>
<gene>
    <name evidence="2" type="ORF">ACFOJE_16855</name>
</gene>
<keyword evidence="3" id="KW-1185">Reference proteome</keyword>
<evidence type="ECO:0000313" key="2">
    <source>
        <dbReference type="EMBL" id="MFC2973874.1"/>
    </source>
</evidence>
<dbReference type="Proteomes" id="UP001595457">
    <property type="component" value="Unassembled WGS sequence"/>
</dbReference>
<dbReference type="SMART" id="SM00880">
    <property type="entry name" value="CHAD"/>
    <property type="match status" value="1"/>
</dbReference>
<accession>A0ABV7AWC3</accession>
<sequence>MIDELIEHVVVLETELQACSARLQERSDDEALHDLRIGVRRLRSILRPLRGLPEINALELVAAEVGRRSTPLRDTEVLIQELEAHERPDLVEPRRRELEAGRDALLASSEWLLFRNALATWPAICREAARKGKLKGLRKHIRKQLAKQQRKLAEGLRNPAHDRHRLRVLIKRVRYAHEVYPKLSDLPDKAPKRLRAAQSVLGDWHDCVQWLQRAEQELDLQPLCETWREAMASAERHSDQVLKRLLKDFPVA</sequence>
<dbReference type="PANTHER" id="PTHR39339:SF1">
    <property type="entry name" value="CHAD DOMAIN-CONTAINING PROTEIN"/>
    <property type="match status" value="1"/>
</dbReference>
<protein>
    <submittedName>
        <fullName evidence="2">CHAD domain-containing protein</fullName>
    </submittedName>
</protein>
<comment type="caution">
    <text evidence="2">The sequence shown here is derived from an EMBL/GenBank/DDBJ whole genome shotgun (WGS) entry which is preliminary data.</text>
</comment>
<dbReference type="RefSeq" id="WP_377815797.1">
    <property type="nucleotide sequence ID" value="NZ_JBHRSJ010000034.1"/>
</dbReference>
<evidence type="ECO:0000313" key="3">
    <source>
        <dbReference type="Proteomes" id="UP001595457"/>
    </source>
</evidence>